<evidence type="ECO:0000313" key="6">
    <source>
        <dbReference type="Proteomes" id="UP000774130"/>
    </source>
</evidence>
<feature type="domain" description="Xaa-Pro dipeptidyl-peptidase-like" evidence="2">
    <location>
        <begin position="172"/>
        <end position="270"/>
    </location>
</feature>
<dbReference type="Pfam" id="PF18885">
    <property type="entry name" value="DUF5648"/>
    <property type="match status" value="1"/>
</dbReference>
<keyword evidence="6" id="KW-1185">Reference proteome</keyword>
<dbReference type="InterPro" id="IPR000383">
    <property type="entry name" value="Xaa-Pro-like_dom"/>
</dbReference>
<feature type="domain" description="Bacterial Ig-like" evidence="3">
    <location>
        <begin position="400"/>
        <end position="444"/>
    </location>
</feature>
<feature type="chain" id="PRO_5045444277" evidence="1">
    <location>
        <begin position="24"/>
        <end position="668"/>
    </location>
</feature>
<reference evidence="5 6" key="1">
    <citation type="submission" date="2021-06" db="EMBL/GenBank/DDBJ databases">
        <title>Enterococcus alishanensis sp. nov., a novel lactic acid bacterium isolated from fresh coffee beans.</title>
        <authorList>
            <person name="Chen Y.-S."/>
        </authorList>
    </citation>
    <scope>NUCLEOTIDE SEQUENCE [LARGE SCALE GENOMIC DNA]</scope>
    <source>
        <strain evidence="5 6">ALS3</strain>
    </source>
</reference>
<feature type="domain" description="DUF5648" evidence="4">
    <location>
        <begin position="569"/>
        <end position="666"/>
    </location>
</feature>
<protein>
    <submittedName>
        <fullName evidence="5">Ig-like domain-containing protein</fullName>
    </submittedName>
</protein>
<dbReference type="Proteomes" id="UP000774130">
    <property type="component" value="Unassembled WGS sequence"/>
</dbReference>
<accession>A0ABS6TB26</accession>
<name>A0ABS6TB26_9ENTE</name>
<feature type="signal peptide" evidence="1">
    <location>
        <begin position="1"/>
        <end position="23"/>
    </location>
</feature>
<comment type="caution">
    <text evidence="5">The sequence shown here is derived from an EMBL/GenBank/DDBJ whole genome shotgun (WGS) entry which is preliminary data.</text>
</comment>
<keyword evidence="1" id="KW-0732">Signal</keyword>
<evidence type="ECO:0000313" key="5">
    <source>
        <dbReference type="EMBL" id="MBV7390097.1"/>
    </source>
</evidence>
<organism evidence="5 6">
    <name type="scientific">Enterococcus alishanensis</name>
    <dbReference type="NCBI Taxonomy" id="1303817"/>
    <lineage>
        <taxon>Bacteria</taxon>
        <taxon>Bacillati</taxon>
        <taxon>Bacillota</taxon>
        <taxon>Bacilli</taxon>
        <taxon>Lactobacillales</taxon>
        <taxon>Enterococcaceae</taxon>
        <taxon>Enterococcus</taxon>
    </lineage>
</organism>
<dbReference type="Pfam" id="PF07532">
    <property type="entry name" value="Big_4"/>
    <property type="match status" value="1"/>
</dbReference>
<dbReference type="EMBL" id="JAHUZB010000002">
    <property type="protein sequence ID" value="MBV7390097.1"/>
    <property type="molecule type" value="Genomic_DNA"/>
</dbReference>
<gene>
    <name evidence="5" type="ORF">KUA55_05345</name>
</gene>
<dbReference type="PANTHER" id="PTHR43358">
    <property type="entry name" value="ALPHA/BETA-HYDROLASE"/>
    <property type="match status" value="1"/>
</dbReference>
<evidence type="ECO:0000259" key="2">
    <source>
        <dbReference type="Pfam" id="PF02129"/>
    </source>
</evidence>
<dbReference type="InterPro" id="IPR043708">
    <property type="entry name" value="DUF5648"/>
</dbReference>
<sequence length="668" mass="75400">MKKVVLLCAACLGFSLIGIPIDAKETAQGQEITGEEVRSLVSQSDSPDFKSKFKETLEKELIQKGVSNPEELLSSNKPLPDFVIDIAFNIMFNTNIPLMNMNDDLIVSGDPEEGSAEWYVTSWYNHLENTSYRYINAHETYRDIRGNEVSHPIKLRSRYIDHGADKTAILYHGYRANWFDTIRQAKFFSDEGYNVLMVASRALNGSEGKYITFGYYEQDDLNQWISDEVAQTNPNQKIVLQGISMGAATTMMSQTTPHPNVFAYIEDCGYKGLVSEDAGEFVSAIFGQFNQKTEERLGFNLNQISPLNSVSKNELPKLFIIGSEDTEDNVIGTDDLFNASAGYKEKLVVEGAGHGQAFETDPELYQRTMRNFLKVALKQNISSFELPDYHTSTGLSVNELDLPTEVDTKLEDGTQVSVPVSNWEMIHYDENKAGNYTFSGTVEEVDGIDNLNNLRPTLNVITHPILKKIEILNKNMELQQGNELQINVQLTDENNQVINDDWVRNQVQYKVEFDSANTTNNHNVSVDEDGVINTDANTAVGTYKVTAYSGEVSTSTSLEVKKNQENFNLYRLYNESSGEHFYTLSNDERSNLISYGWTDEGVSWITSESGDPVWRAYNPNTGEHIYTASLAEYENLYSKNWVKEGHAFYSMNTSEGIPIYRLYNKQKA</sequence>
<evidence type="ECO:0000259" key="3">
    <source>
        <dbReference type="Pfam" id="PF07532"/>
    </source>
</evidence>
<dbReference type="RefSeq" id="WP_218325150.1">
    <property type="nucleotide sequence ID" value="NZ_JAHUZB010000002.1"/>
</dbReference>
<dbReference type="InterPro" id="IPR052920">
    <property type="entry name" value="DNA-binding_regulatory"/>
</dbReference>
<dbReference type="InterPro" id="IPR011081">
    <property type="entry name" value="Big_4"/>
</dbReference>
<evidence type="ECO:0000256" key="1">
    <source>
        <dbReference type="SAM" id="SignalP"/>
    </source>
</evidence>
<evidence type="ECO:0000259" key="4">
    <source>
        <dbReference type="Pfam" id="PF18885"/>
    </source>
</evidence>
<proteinExistence type="predicted"/>
<dbReference type="PANTHER" id="PTHR43358:SF4">
    <property type="entry name" value="ALPHA_BETA HYDROLASE FOLD-1 DOMAIN-CONTAINING PROTEIN"/>
    <property type="match status" value="1"/>
</dbReference>
<dbReference type="Pfam" id="PF02129">
    <property type="entry name" value="Peptidase_S15"/>
    <property type="match status" value="1"/>
</dbReference>